<sequence>MAVPTLKVEIAFSVGPHATDAEIAASALGWVDVTDHVQQVEIHRGRESDWEESFTTDVKIVLTNNDRKFDPFNVASPYFNLLNPRRQIKITGTIGATVYPIFRGYVNGFPVTWQDGGKMSTITVDAFDVLALLSANQLKGDLAEIYTRSLSPVHYYRCSDPSGTTTFKDLGSGQKNWTYTNTTSATTTTPVSREFLGIGLSGNSTDWLQGVFQQTITTTPSTTGDASISMWTKTGAAKTRYLFFAEGSSGGMQLVGVVDASGYVGLFYQQSGTSNFRQSKSAGYDSAVAHHYLFTYQKSTGVGQIYIDGVNQTNMSFGANSPVALNFFPLSNFRVYDGVYQEIAVFNKVLSPTEITNLYSFGAGNQVETTSARLSRLLALTDIPSEKYSATLHSSTAPYAYNISGVPEPSAPVIETLNQAQTTEGGYVFVQKDGRIKSTERFYFVGKTVQATFTDDGTDFGYSGDIDVYYDGDNLRNDIVVKYGGQANSQASGLFDPDSIENNGQHTLTIESQSGTADQANALAQFWLRYGILNPPIITAFEVGLSATTAQWETLLGLELLDRIRFKRTPPAGTPFNKQLLINNIDFSLTPKIWSMKISGSSRFTTVFESREAYGIGTSSSSTSFVITDAPEIRSPSSGYTFDTAVLSAEVNAKGTSTNVRIQYGTDASFGTYTEVTPSPSTVTGSSWTAVSFTVTGLTANTTYYYRIKAYNAIATIYGSGGSFTTYRLKLVRFTSSGTWTAPVWGGTPMTAAYYAQLVGGGGSAGQGGGGGGGQASQLNLTLSSSMVGVVGGADGDTTLTNVANTAYGGGYGDTYDLFGGTPNGGDNGQGTFAGGIGYYATFTGYYAGGGGAGAGGAGGNYRSVSGNPVGGHGGAGSITTYYSTAYGGGGAGVGNLGNGDSVYSAFAYGDGAQSGRRSAGLGFILFAYYGPAGNRAAYAWTEGNWG</sequence>
<gene>
    <name evidence="3" type="ORF">UFOVP1296_40</name>
    <name evidence="1" type="ORF">UFOVP471_54</name>
    <name evidence="2" type="ORF">UFOVP890_40</name>
</gene>
<protein>
    <submittedName>
        <fullName evidence="3">Fibronectin type III</fullName>
    </submittedName>
</protein>
<dbReference type="InterPro" id="IPR013320">
    <property type="entry name" value="ConA-like_dom_sf"/>
</dbReference>
<dbReference type="SUPFAM" id="SSF49265">
    <property type="entry name" value="Fibronectin type III"/>
    <property type="match status" value="1"/>
</dbReference>
<accession>A0A6J5RNK0</accession>
<name>A0A6J5RNK0_9CAUD</name>
<dbReference type="InterPro" id="IPR003961">
    <property type="entry name" value="FN3_dom"/>
</dbReference>
<organism evidence="3">
    <name type="scientific">uncultured Caudovirales phage</name>
    <dbReference type="NCBI Taxonomy" id="2100421"/>
    <lineage>
        <taxon>Viruses</taxon>
        <taxon>Duplodnaviria</taxon>
        <taxon>Heunggongvirae</taxon>
        <taxon>Uroviricota</taxon>
        <taxon>Caudoviricetes</taxon>
        <taxon>Peduoviridae</taxon>
        <taxon>Maltschvirus</taxon>
        <taxon>Maltschvirus maltsch</taxon>
    </lineage>
</organism>
<reference evidence="3" key="1">
    <citation type="submission" date="2020-05" db="EMBL/GenBank/DDBJ databases">
        <authorList>
            <person name="Chiriac C."/>
            <person name="Salcher M."/>
            <person name="Ghai R."/>
            <person name="Kavagutti S V."/>
        </authorList>
    </citation>
    <scope>NUCLEOTIDE SEQUENCE</scope>
</reference>
<dbReference type="EMBL" id="LR796845">
    <property type="protein sequence ID" value="CAB4169481.1"/>
    <property type="molecule type" value="Genomic_DNA"/>
</dbReference>
<proteinExistence type="predicted"/>
<dbReference type="SUPFAM" id="SSF49899">
    <property type="entry name" value="Concanavalin A-like lectins/glucanases"/>
    <property type="match status" value="1"/>
</dbReference>
<dbReference type="InterPro" id="IPR036116">
    <property type="entry name" value="FN3_sf"/>
</dbReference>
<evidence type="ECO:0000313" key="3">
    <source>
        <dbReference type="EMBL" id="CAB4195857.1"/>
    </source>
</evidence>
<dbReference type="EMBL" id="LR796438">
    <property type="protein sequence ID" value="CAB4144650.1"/>
    <property type="molecule type" value="Genomic_DNA"/>
</dbReference>
<dbReference type="Gene3D" id="2.60.40.10">
    <property type="entry name" value="Immunoglobulins"/>
    <property type="match status" value="1"/>
</dbReference>
<dbReference type="CDD" id="cd00063">
    <property type="entry name" value="FN3"/>
    <property type="match status" value="1"/>
</dbReference>
<evidence type="ECO:0000313" key="2">
    <source>
        <dbReference type="EMBL" id="CAB4169481.1"/>
    </source>
</evidence>
<dbReference type="Gene3D" id="2.60.120.200">
    <property type="match status" value="1"/>
</dbReference>
<dbReference type="EMBL" id="LR797240">
    <property type="protein sequence ID" value="CAB4195857.1"/>
    <property type="molecule type" value="Genomic_DNA"/>
</dbReference>
<evidence type="ECO:0000313" key="1">
    <source>
        <dbReference type="EMBL" id="CAB4144650.1"/>
    </source>
</evidence>
<dbReference type="InterPro" id="IPR013783">
    <property type="entry name" value="Ig-like_fold"/>
</dbReference>